<dbReference type="InterPro" id="IPR050638">
    <property type="entry name" value="AA-Vitamin_Transporters"/>
</dbReference>
<dbReference type="RefSeq" id="WP_138151205.1">
    <property type="nucleotide sequence ID" value="NZ_CBDDKQ010000002.1"/>
</dbReference>
<feature type="transmembrane region" description="Helical" evidence="6">
    <location>
        <begin position="94"/>
        <end position="116"/>
    </location>
</feature>
<dbReference type="PANTHER" id="PTHR32322:SF18">
    <property type="entry name" value="S-ADENOSYLMETHIONINE_S-ADENOSYLHOMOCYSTEINE TRANSPORTER"/>
    <property type="match status" value="1"/>
</dbReference>
<reference evidence="8 9" key="1">
    <citation type="submission" date="2019-05" db="EMBL/GenBank/DDBJ databases">
        <title>Arcobacter sp. nov., isolated from sea sediment.</title>
        <authorList>
            <person name="Kim W."/>
        </authorList>
    </citation>
    <scope>NUCLEOTIDE SEQUENCE [LARGE SCALE GENOMIC DNA]</scope>
    <source>
        <strain evidence="8 9">CAU 1517</strain>
    </source>
</reference>
<feature type="transmembrane region" description="Helical" evidence="6">
    <location>
        <begin position="128"/>
        <end position="146"/>
    </location>
</feature>
<dbReference type="AlphaFoldDB" id="A0A5R8Y562"/>
<feature type="transmembrane region" description="Helical" evidence="6">
    <location>
        <begin position="215"/>
        <end position="236"/>
    </location>
</feature>
<protein>
    <submittedName>
        <fullName evidence="8">DMT family transporter</fullName>
    </submittedName>
</protein>
<feature type="domain" description="EamA" evidence="7">
    <location>
        <begin position="156"/>
        <end position="287"/>
    </location>
</feature>
<sequence>MTESNKNIFYILLFFAMVCWGGSWVNVKFLGLYMDEFETMTFRYIITAISMVPLMIILRKSFKISLRNFILVTITSIALIAYMKYFYLGVKLGTASLGGSLVTSLIPINTFIMMALLKAKTVTKKDAFALGLGAIGVMTILHVWTFDSEKIFVTYNLYFILASLLWPIVTILSSKAMKISPITFTFHMYIVTSVLNLIFFVDLTTIEYSKLDSTFWINMLSISILASTFANTIYFLGIEKLGASEVSSFVFLVPFAAITLSAIFLEENISFSIIFGTILTIIAVKILNNIKILKKKKIESN</sequence>
<organism evidence="8 9">
    <name type="scientific">Arcobacter arenosus</name>
    <dbReference type="NCBI Taxonomy" id="2576037"/>
    <lineage>
        <taxon>Bacteria</taxon>
        <taxon>Pseudomonadati</taxon>
        <taxon>Campylobacterota</taxon>
        <taxon>Epsilonproteobacteria</taxon>
        <taxon>Campylobacterales</taxon>
        <taxon>Arcobacteraceae</taxon>
        <taxon>Arcobacter</taxon>
    </lineage>
</organism>
<feature type="transmembrane region" description="Helical" evidence="6">
    <location>
        <begin position="7"/>
        <end position="27"/>
    </location>
</feature>
<gene>
    <name evidence="8" type="ORF">FDK22_01950</name>
</gene>
<evidence type="ECO:0000313" key="8">
    <source>
        <dbReference type="EMBL" id="TLP40803.1"/>
    </source>
</evidence>
<dbReference type="Proteomes" id="UP000308901">
    <property type="component" value="Unassembled WGS sequence"/>
</dbReference>
<dbReference type="EMBL" id="VANU01000001">
    <property type="protein sequence ID" value="TLP40803.1"/>
    <property type="molecule type" value="Genomic_DNA"/>
</dbReference>
<keyword evidence="2" id="KW-1003">Cell membrane</keyword>
<dbReference type="Pfam" id="PF00892">
    <property type="entry name" value="EamA"/>
    <property type="match status" value="2"/>
</dbReference>
<evidence type="ECO:0000259" key="7">
    <source>
        <dbReference type="Pfam" id="PF00892"/>
    </source>
</evidence>
<feature type="transmembrane region" description="Helical" evidence="6">
    <location>
        <begin position="271"/>
        <end position="288"/>
    </location>
</feature>
<comment type="caution">
    <text evidence="8">The sequence shown here is derived from an EMBL/GenBank/DDBJ whole genome shotgun (WGS) entry which is preliminary data.</text>
</comment>
<proteinExistence type="predicted"/>
<evidence type="ECO:0000256" key="3">
    <source>
        <dbReference type="ARBA" id="ARBA00022692"/>
    </source>
</evidence>
<comment type="subcellular location">
    <subcellularLocation>
        <location evidence="1">Cell membrane</location>
        <topology evidence="1">Multi-pass membrane protein</topology>
    </subcellularLocation>
</comment>
<evidence type="ECO:0000256" key="2">
    <source>
        <dbReference type="ARBA" id="ARBA00022475"/>
    </source>
</evidence>
<evidence type="ECO:0000313" key="9">
    <source>
        <dbReference type="Proteomes" id="UP000308901"/>
    </source>
</evidence>
<accession>A0A5R8Y562</accession>
<dbReference type="SUPFAM" id="SSF103481">
    <property type="entry name" value="Multidrug resistance efflux transporter EmrE"/>
    <property type="match status" value="2"/>
</dbReference>
<dbReference type="PANTHER" id="PTHR32322">
    <property type="entry name" value="INNER MEMBRANE TRANSPORTER"/>
    <property type="match status" value="1"/>
</dbReference>
<keyword evidence="4 6" id="KW-1133">Transmembrane helix</keyword>
<feature type="transmembrane region" description="Helical" evidence="6">
    <location>
        <begin position="69"/>
        <end position="88"/>
    </location>
</feature>
<dbReference type="OrthoDB" id="9782878at2"/>
<feature type="transmembrane region" description="Helical" evidence="6">
    <location>
        <begin position="152"/>
        <end position="172"/>
    </location>
</feature>
<dbReference type="InterPro" id="IPR037185">
    <property type="entry name" value="EmrE-like"/>
</dbReference>
<keyword evidence="3 6" id="KW-0812">Transmembrane</keyword>
<dbReference type="GO" id="GO:0005886">
    <property type="term" value="C:plasma membrane"/>
    <property type="evidence" value="ECO:0007669"/>
    <property type="project" value="UniProtKB-SubCell"/>
</dbReference>
<feature type="domain" description="EamA" evidence="7">
    <location>
        <begin position="10"/>
        <end position="140"/>
    </location>
</feature>
<evidence type="ECO:0000256" key="4">
    <source>
        <dbReference type="ARBA" id="ARBA00022989"/>
    </source>
</evidence>
<evidence type="ECO:0000256" key="1">
    <source>
        <dbReference type="ARBA" id="ARBA00004651"/>
    </source>
</evidence>
<keyword evidence="9" id="KW-1185">Reference proteome</keyword>
<evidence type="ECO:0000256" key="5">
    <source>
        <dbReference type="ARBA" id="ARBA00023136"/>
    </source>
</evidence>
<feature type="transmembrane region" description="Helical" evidence="6">
    <location>
        <begin position="184"/>
        <end position="203"/>
    </location>
</feature>
<keyword evidence="5 6" id="KW-0472">Membrane</keyword>
<name>A0A5R8Y562_9BACT</name>
<feature type="transmembrane region" description="Helical" evidence="6">
    <location>
        <begin position="39"/>
        <end position="57"/>
    </location>
</feature>
<feature type="transmembrane region" description="Helical" evidence="6">
    <location>
        <begin position="248"/>
        <end position="265"/>
    </location>
</feature>
<dbReference type="InterPro" id="IPR000620">
    <property type="entry name" value="EamA_dom"/>
</dbReference>
<evidence type="ECO:0000256" key="6">
    <source>
        <dbReference type="SAM" id="Phobius"/>
    </source>
</evidence>